<feature type="transmembrane region" description="Helical" evidence="1">
    <location>
        <begin position="37"/>
        <end position="59"/>
    </location>
</feature>
<evidence type="ECO:0000313" key="2">
    <source>
        <dbReference type="EMBL" id="CAE1275161.1"/>
    </source>
</evidence>
<comment type="caution">
    <text evidence="2">The sequence shown here is derived from an EMBL/GenBank/DDBJ whole genome shotgun (WGS) entry which is preliminary data.</text>
</comment>
<sequence length="202" mass="23938">MIVRDSWLPPRGVGRSLNKFSLSTHKSCWSQLFNSQLLIFIFSSLSYSLSFLFSLTFPLFFLSFSLHKFNFTHGCNRDIYFLPPLWSSLFFLLLYTVQLQTWSGCNRDIYFLLLSGFLFSFFKHRLYSQCTNFLASSVINNLIYFLKFGVNEQKYTSLYFLSGVAYDELDKFHHYQYESHLSVHKLSALRFRALLFQRQDSN</sequence>
<keyword evidence="1" id="KW-0812">Transmembrane</keyword>
<keyword evidence="1" id="KW-0472">Membrane</keyword>
<organism evidence="2 3">
    <name type="scientific">Acanthosepion pharaonis</name>
    <name type="common">Pharaoh cuttlefish</name>
    <name type="synonym">Sepia pharaonis</name>
    <dbReference type="NCBI Taxonomy" id="158019"/>
    <lineage>
        <taxon>Eukaryota</taxon>
        <taxon>Metazoa</taxon>
        <taxon>Spiralia</taxon>
        <taxon>Lophotrochozoa</taxon>
        <taxon>Mollusca</taxon>
        <taxon>Cephalopoda</taxon>
        <taxon>Coleoidea</taxon>
        <taxon>Decapodiformes</taxon>
        <taxon>Sepiida</taxon>
        <taxon>Sepiina</taxon>
        <taxon>Sepiidae</taxon>
        <taxon>Acanthosepion</taxon>
    </lineage>
</organism>
<accession>A0A812CQT1</accession>
<evidence type="ECO:0000313" key="3">
    <source>
        <dbReference type="Proteomes" id="UP000597762"/>
    </source>
</evidence>
<proteinExistence type="predicted"/>
<keyword evidence="1" id="KW-1133">Transmembrane helix</keyword>
<name>A0A812CQT1_ACAPH</name>
<reference evidence="2" key="1">
    <citation type="submission" date="2021-01" db="EMBL/GenBank/DDBJ databases">
        <authorList>
            <person name="Li R."/>
            <person name="Bekaert M."/>
        </authorList>
    </citation>
    <scope>NUCLEOTIDE SEQUENCE</scope>
    <source>
        <strain evidence="2">Farmed</strain>
    </source>
</reference>
<dbReference type="AlphaFoldDB" id="A0A812CQT1"/>
<evidence type="ECO:0000256" key="1">
    <source>
        <dbReference type="SAM" id="Phobius"/>
    </source>
</evidence>
<dbReference type="EMBL" id="CAHIKZ030001814">
    <property type="protein sequence ID" value="CAE1275161.1"/>
    <property type="molecule type" value="Genomic_DNA"/>
</dbReference>
<gene>
    <name evidence="2" type="ORF">SPHA_39312</name>
</gene>
<keyword evidence="3" id="KW-1185">Reference proteome</keyword>
<feature type="transmembrane region" description="Helical" evidence="1">
    <location>
        <begin position="79"/>
        <end position="97"/>
    </location>
</feature>
<feature type="transmembrane region" description="Helical" evidence="1">
    <location>
        <begin position="109"/>
        <end position="127"/>
    </location>
</feature>
<protein>
    <submittedName>
        <fullName evidence="2">Uncharacterized protein</fullName>
    </submittedName>
</protein>
<dbReference type="Proteomes" id="UP000597762">
    <property type="component" value="Unassembled WGS sequence"/>
</dbReference>